<dbReference type="STRING" id="1539051.AL01_05545"/>
<keyword evidence="2" id="KW-0665">Pyrimidine biosynthesis</keyword>
<sequence length="425" mass="44336">MSSILFENVRLIDPASGRDGKGSLLVENGRIAAIDPKEAPKAARIVDGKGAVLCPGLVDMRASFGEPGAEYRESIDSGIQAAVAGGITSLALLPDTDPAIDNPALVHYIRRRGEETGLVSIHPYGALTKGCAGVEMAEIGLLKKAGAVGFTDGARAIADTKQMRNLLAYSGFLDTVIILHPEDPSLAKGGCATASPQAVKMGLPQIPACAEAMMVARDLRLAELTGARIHFGHVSTGEALGLIAEAKKRGIRVTCDTAPPYFAMTEADIGDFRTYAKLSPPLRLEADRQAVLAGLADGTIDAIASDHSPADADDKRLPFAQARAGGTGLVTLLGVTLRAGLPLLDALRLLTVAPARLLGLEAGTLAIGAAADLCLFNPEEEWTVTAGDLPGRAQNTPFDGQTLKGRILRTFHHGREVFTAEGLSS</sequence>
<proteinExistence type="predicted"/>
<evidence type="ECO:0000313" key="5">
    <source>
        <dbReference type="EMBL" id="OOL18268.1"/>
    </source>
</evidence>
<evidence type="ECO:0000259" key="4">
    <source>
        <dbReference type="Pfam" id="PF12890"/>
    </source>
</evidence>
<organism evidence="5 6">
    <name type="scientific">Bombella intestini</name>
    <dbReference type="NCBI Taxonomy" id="1539051"/>
    <lineage>
        <taxon>Bacteria</taxon>
        <taxon>Pseudomonadati</taxon>
        <taxon>Pseudomonadota</taxon>
        <taxon>Alphaproteobacteria</taxon>
        <taxon>Acetobacterales</taxon>
        <taxon>Acetobacteraceae</taxon>
        <taxon>Bombella</taxon>
    </lineage>
</organism>
<evidence type="ECO:0000313" key="6">
    <source>
        <dbReference type="Proteomes" id="UP000200980"/>
    </source>
</evidence>
<evidence type="ECO:0000256" key="2">
    <source>
        <dbReference type="ARBA" id="ARBA00022975"/>
    </source>
</evidence>
<dbReference type="GO" id="GO:0004038">
    <property type="term" value="F:allantoinase activity"/>
    <property type="evidence" value="ECO:0007669"/>
    <property type="project" value="TreeGrafter"/>
</dbReference>
<dbReference type="NCBIfam" id="TIGR00857">
    <property type="entry name" value="pyrC_multi"/>
    <property type="match status" value="1"/>
</dbReference>
<dbReference type="RefSeq" id="WP_077396443.1">
    <property type="nucleotide sequence ID" value="NZ_JATM01000003.1"/>
</dbReference>
<dbReference type="EMBL" id="JATM01000003">
    <property type="protein sequence ID" value="OOL18268.1"/>
    <property type="molecule type" value="Genomic_DNA"/>
</dbReference>
<dbReference type="GO" id="GO:0006221">
    <property type="term" value="P:pyrimidine nucleotide biosynthetic process"/>
    <property type="evidence" value="ECO:0007669"/>
    <property type="project" value="UniProtKB-KW"/>
</dbReference>
<dbReference type="InterPro" id="IPR013108">
    <property type="entry name" value="Amidohydro_3"/>
</dbReference>
<dbReference type="PANTHER" id="PTHR43668">
    <property type="entry name" value="ALLANTOINASE"/>
    <property type="match status" value="1"/>
</dbReference>
<dbReference type="Pfam" id="PF12890">
    <property type="entry name" value="DHOase"/>
    <property type="match status" value="1"/>
</dbReference>
<dbReference type="GO" id="GO:0046872">
    <property type="term" value="F:metal ion binding"/>
    <property type="evidence" value="ECO:0007669"/>
    <property type="project" value="InterPro"/>
</dbReference>
<evidence type="ECO:0000259" key="3">
    <source>
        <dbReference type="Pfam" id="PF07969"/>
    </source>
</evidence>
<dbReference type="InterPro" id="IPR032466">
    <property type="entry name" value="Metal_Hydrolase"/>
</dbReference>
<dbReference type="Pfam" id="PF07969">
    <property type="entry name" value="Amidohydro_3"/>
    <property type="match status" value="1"/>
</dbReference>
<dbReference type="InterPro" id="IPR004722">
    <property type="entry name" value="DHOase"/>
</dbReference>
<gene>
    <name evidence="5" type="ORF">AL01_05545</name>
</gene>
<dbReference type="CDD" id="cd01317">
    <property type="entry name" value="DHOase_IIa"/>
    <property type="match status" value="1"/>
</dbReference>
<keyword evidence="1" id="KW-0862">Zinc</keyword>
<dbReference type="OrthoDB" id="9803027at2"/>
<feature type="domain" description="Amidohydrolase 3" evidence="3">
    <location>
        <begin position="298"/>
        <end position="387"/>
    </location>
</feature>
<dbReference type="SUPFAM" id="SSF51556">
    <property type="entry name" value="Metallo-dependent hydrolases"/>
    <property type="match status" value="1"/>
</dbReference>
<dbReference type="Gene3D" id="2.30.40.10">
    <property type="entry name" value="Urease, subunit C, domain 1"/>
    <property type="match status" value="1"/>
</dbReference>
<dbReference type="InterPro" id="IPR050138">
    <property type="entry name" value="DHOase/Allantoinase_Hydrolase"/>
</dbReference>
<evidence type="ECO:0000256" key="1">
    <source>
        <dbReference type="ARBA" id="ARBA00022833"/>
    </source>
</evidence>
<dbReference type="AlphaFoldDB" id="A0A1S8GPF1"/>
<protein>
    <submittedName>
        <fullName evidence="5">Dihydroorotase</fullName>
        <ecNumber evidence="5">3.5.2.3</ecNumber>
    </submittedName>
</protein>
<dbReference type="GO" id="GO:0006145">
    <property type="term" value="P:purine nucleobase catabolic process"/>
    <property type="evidence" value="ECO:0007669"/>
    <property type="project" value="TreeGrafter"/>
</dbReference>
<dbReference type="SUPFAM" id="SSF51338">
    <property type="entry name" value="Composite domain of metallo-dependent hydrolases"/>
    <property type="match status" value="1"/>
</dbReference>
<dbReference type="Gene3D" id="3.20.20.140">
    <property type="entry name" value="Metal-dependent hydrolases"/>
    <property type="match status" value="1"/>
</dbReference>
<dbReference type="GO" id="GO:0005737">
    <property type="term" value="C:cytoplasm"/>
    <property type="evidence" value="ECO:0007669"/>
    <property type="project" value="TreeGrafter"/>
</dbReference>
<keyword evidence="6" id="KW-1185">Reference proteome</keyword>
<accession>A0A1S8GPF1</accession>
<dbReference type="InterPro" id="IPR011059">
    <property type="entry name" value="Metal-dep_hydrolase_composite"/>
</dbReference>
<dbReference type="PANTHER" id="PTHR43668:SF2">
    <property type="entry name" value="ALLANTOINASE"/>
    <property type="match status" value="1"/>
</dbReference>
<dbReference type="EC" id="3.5.2.3" evidence="5"/>
<reference evidence="5 6" key="1">
    <citation type="journal article" date="2016" name="PLoS ONE">
        <title>Whole-Genome Sequence Analysis of Bombella intestini LMG 28161T, a Novel Acetic Acid Bacterium Isolated from the Crop of a Red-Tailed Bumble Bee, Bombus lapidarius.</title>
        <authorList>
            <person name="Li L."/>
            <person name="Illeghems K."/>
            <person name="Van Kerrebroeck S."/>
            <person name="Borremans W."/>
            <person name="Cleenwerck I."/>
            <person name="Smagghe G."/>
            <person name="De Vuyst L."/>
            <person name="Vandamme P."/>
        </authorList>
    </citation>
    <scope>NUCLEOTIDE SEQUENCE [LARGE SCALE GENOMIC DNA]</scope>
    <source>
        <strain evidence="5 6">R-52487</strain>
    </source>
</reference>
<name>A0A1S8GPF1_9PROT</name>
<dbReference type="InterPro" id="IPR024403">
    <property type="entry name" value="DHOase_cat"/>
</dbReference>
<keyword evidence="5" id="KW-0378">Hydrolase</keyword>
<feature type="domain" description="Dihydroorotase catalytic" evidence="4">
    <location>
        <begin position="50"/>
        <end position="238"/>
    </location>
</feature>
<dbReference type="Proteomes" id="UP000200980">
    <property type="component" value="Unassembled WGS sequence"/>
</dbReference>
<comment type="caution">
    <text evidence="5">The sequence shown here is derived from an EMBL/GenBank/DDBJ whole genome shotgun (WGS) entry which is preliminary data.</text>
</comment>
<dbReference type="GO" id="GO:0004151">
    <property type="term" value="F:dihydroorotase activity"/>
    <property type="evidence" value="ECO:0007669"/>
    <property type="project" value="UniProtKB-EC"/>
</dbReference>